<evidence type="ECO:0000256" key="2">
    <source>
        <dbReference type="ARBA" id="ARBA00009387"/>
    </source>
</evidence>
<keyword evidence="3" id="KW-0732">Signal</keyword>
<evidence type="ECO:0000256" key="1">
    <source>
        <dbReference type="ARBA" id="ARBA00007734"/>
    </source>
</evidence>
<dbReference type="InterPro" id="IPR008258">
    <property type="entry name" value="Transglycosylase_SLT_dom_1"/>
</dbReference>
<dbReference type="InterPro" id="IPR000189">
    <property type="entry name" value="Transglyc_AS"/>
</dbReference>
<evidence type="ECO:0000259" key="4">
    <source>
        <dbReference type="Pfam" id="PF01464"/>
    </source>
</evidence>
<reference evidence="5 6" key="1">
    <citation type="submission" date="2016-10" db="EMBL/GenBank/DDBJ databases">
        <authorList>
            <person name="de Groot N.N."/>
        </authorList>
    </citation>
    <scope>NUCLEOTIDE SEQUENCE [LARGE SCALE GENOMIC DNA]</scope>
    <source>
        <strain evidence="5 6">NE2</strain>
    </source>
</reference>
<dbReference type="InterPro" id="IPR023346">
    <property type="entry name" value="Lysozyme-like_dom_sf"/>
</dbReference>
<name>A0A1I4B2X6_9HYPH</name>
<dbReference type="GO" id="GO:0016020">
    <property type="term" value="C:membrane"/>
    <property type="evidence" value="ECO:0007669"/>
    <property type="project" value="InterPro"/>
</dbReference>
<dbReference type="CDD" id="cd13401">
    <property type="entry name" value="Slt70-like"/>
    <property type="match status" value="1"/>
</dbReference>
<dbReference type="PROSITE" id="PS00922">
    <property type="entry name" value="TRANSGLYCOSYLASE"/>
    <property type="match status" value="1"/>
</dbReference>
<keyword evidence="6" id="KW-1185">Reference proteome</keyword>
<dbReference type="OrthoDB" id="9815002at2"/>
<comment type="similarity">
    <text evidence="2">Belongs to the virb1 family.</text>
</comment>
<dbReference type="GO" id="GO:0008933">
    <property type="term" value="F:peptidoglycan lytic transglycosylase activity"/>
    <property type="evidence" value="ECO:0007669"/>
    <property type="project" value="InterPro"/>
</dbReference>
<organism evidence="5 6">
    <name type="scientific">Methylocapsa palsarum</name>
    <dbReference type="NCBI Taxonomy" id="1612308"/>
    <lineage>
        <taxon>Bacteria</taxon>
        <taxon>Pseudomonadati</taxon>
        <taxon>Pseudomonadota</taxon>
        <taxon>Alphaproteobacteria</taxon>
        <taxon>Hyphomicrobiales</taxon>
        <taxon>Beijerinckiaceae</taxon>
        <taxon>Methylocapsa</taxon>
    </lineage>
</organism>
<dbReference type="Pfam" id="PF01464">
    <property type="entry name" value="SLT"/>
    <property type="match status" value="1"/>
</dbReference>
<dbReference type="InterPro" id="IPR008939">
    <property type="entry name" value="Lytic_TGlycosylase_superhlx_U"/>
</dbReference>
<dbReference type="GO" id="GO:0042597">
    <property type="term" value="C:periplasmic space"/>
    <property type="evidence" value="ECO:0007669"/>
    <property type="project" value="InterPro"/>
</dbReference>
<dbReference type="PANTHER" id="PTHR37423:SF2">
    <property type="entry name" value="MEMBRANE-BOUND LYTIC MUREIN TRANSGLYCOSYLASE C"/>
    <property type="match status" value="1"/>
</dbReference>
<sequence length="726" mass="79304">MLSRDLSFWLKAATGVVLTGVCAAWIHESGPDWGLFASNEDQAVVSSGLDPDAFESPYLQEDDAPDDDPLRQRRKTGNASALLSDRALSQQFDIDATGLAEAIAAYKSADLARGDNAARSAKDPTVQTALEWIALRTFPREAGFARIQAFINAHPSWPALGWLHKRSEEALFGDRKNAPLIKTFFSNARPETPAGKLALAKVLTDEGKTAEAATLVRDVWRESDLNATLETKVKSDFISYLDRADHKFRADRLLYKEETANALRAAALAGPDVVALAKARAAVIAETNSDKLLAAVPVSLRADPAFLFAQIQKLRRAEKFREAVDVMLSAPKDPALLVDGDDWWVERRLLARKMLDQNDAATAYKLCAEHSASSREMRIEAEFHAGWIALRFQNDPAKAAIHFEKLSQYAETPMSKARAAYWRGRAAEASASETAIAAANAFYQQAANQPTTYYGQLAREKLGLDIAPIREISNEAKGDAREESIKVVELLYGVGEKSLATPLAIEAIHNLQDDAQIAALARVVANQRDAHISLTVGKLASQRGVPLDTLAFPTYGVPSFEPLQNSAAPSLIYAIARQESAFNPTAISTAGAKGLMQMIASTARRTAQRAGVAFDENRLVADAAFNAQLAAAHLGELLAEQRGSYILTFAAYNAGGKRVKQWIDAYGDPRKPGVDAIDWIERIPFTETRNYVQRVSENLGIYRIRFGEEPTGIISREQIAKAQAKL</sequence>
<proteinExistence type="inferred from homology"/>
<dbReference type="Proteomes" id="UP000198755">
    <property type="component" value="Unassembled WGS sequence"/>
</dbReference>
<accession>A0A1I4B2X6</accession>
<evidence type="ECO:0000256" key="3">
    <source>
        <dbReference type="ARBA" id="ARBA00022729"/>
    </source>
</evidence>
<gene>
    <name evidence="5" type="ORF">SAMN05444581_11273</name>
</gene>
<dbReference type="Gene3D" id="1.25.20.10">
    <property type="entry name" value="Bacterial muramidases"/>
    <property type="match status" value="1"/>
</dbReference>
<dbReference type="SUPFAM" id="SSF48435">
    <property type="entry name" value="Bacterial muramidases"/>
    <property type="match status" value="1"/>
</dbReference>
<evidence type="ECO:0000313" key="6">
    <source>
        <dbReference type="Proteomes" id="UP000198755"/>
    </source>
</evidence>
<protein>
    <submittedName>
        <fullName evidence="5">Soluble lytic murein transglycosylase</fullName>
    </submittedName>
</protein>
<dbReference type="STRING" id="1612308.SAMN05444581_11273"/>
<dbReference type="AlphaFoldDB" id="A0A1I4B2X6"/>
<dbReference type="PANTHER" id="PTHR37423">
    <property type="entry name" value="SOLUBLE LYTIC MUREIN TRANSGLYCOSYLASE-RELATED"/>
    <property type="match status" value="1"/>
</dbReference>
<dbReference type="GO" id="GO:0000270">
    <property type="term" value="P:peptidoglycan metabolic process"/>
    <property type="evidence" value="ECO:0007669"/>
    <property type="project" value="InterPro"/>
</dbReference>
<dbReference type="EMBL" id="FOSN01000012">
    <property type="protein sequence ID" value="SFK62249.1"/>
    <property type="molecule type" value="Genomic_DNA"/>
</dbReference>
<dbReference type="SUPFAM" id="SSF53955">
    <property type="entry name" value="Lysozyme-like"/>
    <property type="match status" value="1"/>
</dbReference>
<dbReference type="RefSeq" id="WP_091684603.1">
    <property type="nucleotide sequence ID" value="NZ_FOSN01000012.1"/>
</dbReference>
<comment type="similarity">
    <text evidence="1">Belongs to the transglycosylase Slt family.</text>
</comment>
<feature type="domain" description="Transglycosylase SLT" evidence="4">
    <location>
        <begin position="564"/>
        <end position="668"/>
    </location>
</feature>
<dbReference type="Gene3D" id="1.10.530.10">
    <property type="match status" value="1"/>
</dbReference>
<evidence type="ECO:0000313" key="5">
    <source>
        <dbReference type="EMBL" id="SFK62249.1"/>
    </source>
</evidence>
<dbReference type="GO" id="GO:0004553">
    <property type="term" value="F:hydrolase activity, hydrolyzing O-glycosyl compounds"/>
    <property type="evidence" value="ECO:0007669"/>
    <property type="project" value="InterPro"/>
</dbReference>